<dbReference type="EMBL" id="OC932821">
    <property type="protein sequence ID" value="CAD7659659.1"/>
    <property type="molecule type" value="Genomic_DNA"/>
</dbReference>
<evidence type="ECO:0000313" key="3">
    <source>
        <dbReference type="Proteomes" id="UP000728032"/>
    </source>
</evidence>
<dbReference type="EMBL" id="CAJPVJ010017996">
    <property type="protein sequence ID" value="CAG2176821.1"/>
    <property type="molecule type" value="Genomic_DNA"/>
</dbReference>
<dbReference type="OrthoDB" id="10559059at2759"/>
<proteinExistence type="predicted"/>
<feature type="coiled-coil region" evidence="1">
    <location>
        <begin position="118"/>
        <end position="171"/>
    </location>
</feature>
<evidence type="ECO:0000313" key="2">
    <source>
        <dbReference type="EMBL" id="CAD7659659.1"/>
    </source>
</evidence>
<keyword evidence="1" id="KW-0175">Coiled coil</keyword>
<sequence length="198" mass="21995">MTANNNHNQVQINQLLAYPTVVFRKNDVLDDIEKGINATIKNIDDELAKLKKAGRSSEGTTLENYKLNAQNLIEMIEENRPRIVPCTQTMADNIRDEVAVEIKRLEGKPTGAATDKIIDELLIEASKLRREALELIDKLKAEGKALEAKGLEKLEALVAKGAEELKKLDETSPLVKKAEELLETAIKDLGAEIKRLEG</sequence>
<dbReference type="Proteomes" id="UP000728032">
    <property type="component" value="Unassembled WGS sequence"/>
</dbReference>
<dbReference type="AlphaFoldDB" id="A0A7R9MI55"/>
<name>A0A7R9MI55_9ACAR</name>
<organism evidence="2">
    <name type="scientific">Oppiella nova</name>
    <dbReference type="NCBI Taxonomy" id="334625"/>
    <lineage>
        <taxon>Eukaryota</taxon>
        <taxon>Metazoa</taxon>
        <taxon>Ecdysozoa</taxon>
        <taxon>Arthropoda</taxon>
        <taxon>Chelicerata</taxon>
        <taxon>Arachnida</taxon>
        <taxon>Acari</taxon>
        <taxon>Acariformes</taxon>
        <taxon>Sarcoptiformes</taxon>
        <taxon>Oribatida</taxon>
        <taxon>Brachypylina</taxon>
        <taxon>Oppioidea</taxon>
        <taxon>Oppiidae</taxon>
        <taxon>Oppiella</taxon>
    </lineage>
</organism>
<gene>
    <name evidence="2" type="ORF">ONB1V03_LOCUS16254</name>
</gene>
<protein>
    <submittedName>
        <fullName evidence="2">Uncharacterized protein</fullName>
    </submittedName>
</protein>
<evidence type="ECO:0000256" key="1">
    <source>
        <dbReference type="SAM" id="Coils"/>
    </source>
</evidence>
<keyword evidence="3" id="KW-1185">Reference proteome</keyword>
<reference evidence="2" key="1">
    <citation type="submission" date="2020-11" db="EMBL/GenBank/DDBJ databases">
        <authorList>
            <person name="Tran Van P."/>
        </authorList>
    </citation>
    <scope>NUCLEOTIDE SEQUENCE</scope>
</reference>
<accession>A0A7R9MI55</accession>